<gene>
    <name evidence="1" type="ORF">K488DRAFT_83808</name>
</gene>
<organism evidence="1 2">
    <name type="scientific">Vararia minispora EC-137</name>
    <dbReference type="NCBI Taxonomy" id="1314806"/>
    <lineage>
        <taxon>Eukaryota</taxon>
        <taxon>Fungi</taxon>
        <taxon>Dikarya</taxon>
        <taxon>Basidiomycota</taxon>
        <taxon>Agaricomycotina</taxon>
        <taxon>Agaricomycetes</taxon>
        <taxon>Russulales</taxon>
        <taxon>Lachnocladiaceae</taxon>
        <taxon>Vararia</taxon>
    </lineage>
</organism>
<reference evidence="1" key="2">
    <citation type="journal article" date="2022" name="New Phytol.">
        <title>Evolutionary transition to the ectomycorrhizal habit in the genomes of a hyperdiverse lineage of mushroom-forming fungi.</title>
        <authorList>
            <person name="Looney B."/>
            <person name="Miyauchi S."/>
            <person name="Morin E."/>
            <person name="Drula E."/>
            <person name="Courty P.E."/>
            <person name="Kohler A."/>
            <person name="Kuo A."/>
            <person name="LaButti K."/>
            <person name="Pangilinan J."/>
            <person name="Lipzen A."/>
            <person name="Riley R."/>
            <person name="Andreopoulos W."/>
            <person name="He G."/>
            <person name="Johnson J."/>
            <person name="Nolan M."/>
            <person name="Tritt A."/>
            <person name="Barry K.W."/>
            <person name="Grigoriev I.V."/>
            <person name="Nagy L.G."/>
            <person name="Hibbett D."/>
            <person name="Henrissat B."/>
            <person name="Matheny P.B."/>
            <person name="Labbe J."/>
            <person name="Martin F.M."/>
        </authorList>
    </citation>
    <scope>NUCLEOTIDE SEQUENCE</scope>
    <source>
        <strain evidence="1">EC-137</strain>
    </source>
</reference>
<evidence type="ECO:0000313" key="2">
    <source>
        <dbReference type="Proteomes" id="UP000814128"/>
    </source>
</evidence>
<sequence length="373" mass="42288">MPLPYSPPVQPTYSATTVDGHLDNAERGDPWLNNGNVVIVRHTEFGDRAWRVDEGAVCEGSEYLKNILSPSGTNRPLLSDTIQSCKVIRVHDEFATADRIEEVLQLLYGKLALPTNNLNDADSCEELLEFLELTAMFGAWSHYFTALRPFFAEYRDRLSAFSVWDGMRDLPSPRNSAIHMLNTTYAAQRLLECYAAEFATEGDQEIHMAMQVMKSGCRLDLSLFIPDDELRRVPEPDPSAAPASQSPDVLSLVDRHQCRGLRDLHHIHAVRLRCALASFEELNSPPKNHIRCCGEAVNRLFVRLSTVWSRRKGTRTPGTLFLDLVRGLHTDSGRFDVCDYCLNDLDAVLQQAYNEWWMQLSPYIRGLKKFDAQ</sequence>
<evidence type="ECO:0000313" key="1">
    <source>
        <dbReference type="EMBL" id="KAI0034625.1"/>
    </source>
</evidence>
<accession>A0ACB8QSN3</accession>
<protein>
    <submittedName>
        <fullName evidence="1">Uncharacterized protein</fullName>
    </submittedName>
</protein>
<comment type="caution">
    <text evidence="1">The sequence shown here is derived from an EMBL/GenBank/DDBJ whole genome shotgun (WGS) entry which is preliminary data.</text>
</comment>
<dbReference type="EMBL" id="MU273497">
    <property type="protein sequence ID" value="KAI0034625.1"/>
    <property type="molecule type" value="Genomic_DNA"/>
</dbReference>
<name>A0ACB8QSN3_9AGAM</name>
<dbReference type="Proteomes" id="UP000814128">
    <property type="component" value="Unassembled WGS sequence"/>
</dbReference>
<proteinExistence type="predicted"/>
<keyword evidence="2" id="KW-1185">Reference proteome</keyword>
<reference evidence="1" key="1">
    <citation type="submission" date="2021-02" db="EMBL/GenBank/DDBJ databases">
        <authorList>
            <consortium name="DOE Joint Genome Institute"/>
            <person name="Ahrendt S."/>
            <person name="Looney B.P."/>
            <person name="Miyauchi S."/>
            <person name="Morin E."/>
            <person name="Drula E."/>
            <person name="Courty P.E."/>
            <person name="Chicoki N."/>
            <person name="Fauchery L."/>
            <person name="Kohler A."/>
            <person name="Kuo A."/>
            <person name="Labutti K."/>
            <person name="Pangilinan J."/>
            <person name="Lipzen A."/>
            <person name="Riley R."/>
            <person name="Andreopoulos W."/>
            <person name="He G."/>
            <person name="Johnson J."/>
            <person name="Barry K.W."/>
            <person name="Grigoriev I.V."/>
            <person name="Nagy L."/>
            <person name="Hibbett D."/>
            <person name="Henrissat B."/>
            <person name="Matheny P.B."/>
            <person name="Labbe J."/>
            <person name="Martin F."/>
        </authorList>
    </citation>
    <scope>NUCLEOTIDE SEQUENCE</scope>
    <source>
        <strain evidence="1">EC-137</strain>
    </source>
</reference>